<name>K1QKE0_MAGGI</name>
<dbReference type="HOGENOM" id="CLU_2335645_0_0_1"/>
<evidence type="ECO:0000313" key="1">
    <source>
        <dbReference type="EMBL" id="EKC37207.1"/>
    </source>
</evidence>
<protein>
    <submittedName>
        <fullName evidence="1">Uncharacterized protein</fullName>
    </submittedName>
</protein>
<sequence>MDIGGASHRIFVSKMLIIHQESNTILTQMPCQNMALGEIGTKHSKCHSAEHTMPYWPHPRARTPDTGRCGPPVYVRGSARVFLVCMSWTSVGVPEKCW</sequence>
<proteinExistence type="predicted"/>
<organism evidence="1">
    <name type="scientific">Magallana gigas</name>
    <name type="common">Pacific oyster</name>
    <name type="synonym">Crassostrea gigas</name>
    <dbReference type="NCBI Taxonomy" id="29159"/>
    <lineage>
        <taxon>Eukaryota</taxon>
        <taxon>Metazoa</taxon>
        <taxon>Spiralia</taxon>
        <taxon>Lophotrochozoa</taxon>
        <taxon>Mollusca</taxon>
        <taxon>Bivalvia</taxon>
        <taxon>Autobranchia</taxon>
        <taxon>Pteriomorphia</taxon>
        <taxon>Ostreida</taxon>
        <taxon>Ostreoidea</taxon>
        <taxon>Ostreidae</taxon>
        <taxon>Magallana</taxon>
    </lineage>
</organism>
<dbReference type="InParanoid" id="K1QKE0"/>
<reference evidence="1" key="1">
    <citation type="journal article" date="2012" name="Nature">
        <title>The oyster genome reveals stress adaptation and complexity of shell formation.</title>
        <authorList>
            <person name="Zhang G."/>
            <person name="Fang X."/>
            <person name="Guo X."/>
            <person name="Li L."/>
            <person name="Luo R."/>
            <person name="Xu F."/>
            <person name="Yang P."/>
            <person name="Zhang L."/>
            <person name="Wang X."/>
            <person name="Qi H."/>
            <person name="Xiong Z."/>
            <person name="Que H."/>
            <person name="Xie Y."/>
            <person name="Holland P.W."/>
            <person name="Paps J."/>
            <person name="Zhu Y."/>
            <person name="Wu F."/>
            <person name="Chen Y."/>
            <person name="Wang J."/>
            <person name="Peng C."/>
            <person name="Meng J."/>
            <person name="Yang L."/>
            <person name="Liu J."/>
            <person name="Wen B."/>
            <person name="Zhang N."/>
            <person name="Huang Z."/>
            <person name="Zhu Q."/>
            <person name="Feng Y."/>
            <person name="Mount A."/>
            <person name="Hedgecock D."/>
            <person name="Xu Z."/>
            <person name="Liu Y."/>
            <person name="Domazet-Loso T."/>
            <person name="Du Y."/>
            <person name="Sun X."/>
            <person name="Zhang S."/>
            <person name="Liu B."/>
            <person name="Cheng P."/>
            <person name="Jiang X."/>
            <person name="Li J."/>
            <person name="Fan D."/>
            <person name="Wang W."/>
            <person name="Fu W."/>
            <person name="Wang T."/>
            <person name="Wang B."/>
            <person name="Zhang J."/>
            <person name="Peng Z."/>
            <person name="Li Y."/>
            <person name="Li N."/>
            <person name="Wang J."/>
            <person name="Chen M."/>
            <person name="He Y."/>
            <person name="Tan F."/>
            <person name="Song X."/>
            <person name="Zheng Q."/>
            <person name="Huang R."/>
            <person name="Yang H."/>
            <person name="Du X."/>
            <person name="Chen L."/>
            <person name="Yang M."/>
            <person name="Gaffney P.M."/>
            <person name="Wang S."/>
            <person name="Luo L."/>
            <person name="She Z."/>
            <person name="Ming Y."/>
            <person name="Huang W."/>
            <person name="Zhang S."/>
            <person name="Huang B."/>
            <person name="Zhang Y."/>
            <person name="Qu T."/>
            <person name="Ni P."/>
            <person name="Miao G."/>
            <person name="Wang J."/>
            <person name="Wang Q."/>
            <person name="Steinberg C.E."/>
            <person name="Wang H."/>
            <person name="Li N."/>
            <person name="Qian L."/>
            <person name="Zhang G."/>
            <person name="Li Y."/>
            <person name="Yang H."/>
            <person name="Liu X."/>
            <person name="Wang J."/>
            <person name="Yin Y."/>
            <person name="Wang J."/>
        </authorList>
    </citation>
    <scope>NUCLEOTIDE SEQUENCE [LARGE SCALE GENOMIC DNA]</scope>
    <source>
        <strain evidence="1">05x7-T-G4-1.051#20</strain>
    </source>
</reference>
<dbReference type="AlphaFoldDB" id="K1QKE0"/>
<dbReference type="EMBL" id="JH817679">
    <property type="protein sequence ID" value="EKC37207.1"/>
    <property type="molecule type" value="Genomic_DNA"/>
</dbReference>
<gene>
    <name evidence="1" type="ORF">CGI_10004218</name>
</gene>
<accession>K1QKE0</accession>